<feature type="transmembrane region" description="Helical" evidence="2">
    <location>
        <begin position="131"/>
        <end position="164"/>
    </location>
</feature>
<protein>
    <recommendedName>
        <fullName evidence="10">Nucleoporin Pom152</fullName>
    </recommendedName>
</protein>
<sequence length="1263" mass="140758">MNSTPRRGPGGFPATPQQNRGSPFTQSSSSNASTSTPSRPNVRSPLPDVPTATPISDSQPVIPTHMLDAAQQRIYVTSFYVVLLGWKLYNRYTLEEESLGLTLKWAFIDLCFIFGVPLLDIPWMQWSNGTAFVFFVGHAFIDWFLMYRISLPFAVWMSMFYSFLFQGETAINEHTVKPADILHNPNLILGKQIVNILPEGSAILNPNKEPFCLNSSVTQLELPILVNQTDPIEMEMVRIDVENNYNETILIKQKELRKLMNKAKKASKYMDPTDPVILRYPVKKKGIYLLKKVTDQSKLQVRPRRSNVVIAQCPQARVRPTSENRCRDDLSDIAIEVEGVAPLAVKYRLTVDEKPQKNLEFQNLQPDDAISPLSRHNSQALVKSGDEDVSWARSVKVTVPLNETLTLGTRWAYSVEEVRDGLGNYVNFEAVDDEDRPRAKTADLSRSLLVHERPKVQLKGCNPQDPLQVAKGQSAHLPVYYTSTGKRAINSAHAIEYLFTPEEDIVADGYQGSNAQLKKQTLKNTHEKPLISKAGLYTLKSVSTDFCTGEVLEPTSCLLQNPPQPDLTLSSEDIVDKCAGNPIGLRVALDFTGTPPFHLTYTEQKKGDKLKTRHQQVGSLRGSVDLTPAEAGHYTYTFKEISDAVYQGHVLDNLVLQQDVKPPASAHFKDSKPKQACIDQTAEFDVSLIGEGPFRLEYEIVHNGKRSKHTVDVEGSDYTIKTDKLKSGGEYTVALSSITDKMNCKDFLKDEAKVHVRHERPKAYFAYGEGKQSVMGLEGHMVELPIRLTGTGKWHLEYENLDTGSKDKTIIHTANSFLSVKEQGTYQLLSVRDSVCPGFIEEKANQFHVGWFPRPQMSIPESPSIVFENGKYVKDAICEGDEDSFDVAFTGTPPYEFSYRQEYKDQRGKTASVSDKDVKAPVGFATIRANTAKAGVYEYTFKKLSDKRYDHSKRHFTPLVVQQTVNPRPSARFDKPGKTYPYCAGETDGEEVIPVTLEGLPPFVLEVEIKHAGSVTPEISVHRDITSTKYDLKIGHRKLHLGQSSVSIRKVRDARGCGYKPPPGTPRVHISVHDAPSATSLDDKSDFCVGERLSFALGGQPPFTVYYTFNGQQRKASESRTTFRRLAELPGTFTITGLRNTESECLATLDITKTIHPIPTVRLSGGIVSSVDIHEGGGTDLDFTFTGTPPFEFTYTKSTNAGKGGRKSKVLDIRTETSHDYSMKIPIQEEGTYEVVSIKDAWCSFSKAFEGSDGGRGGQKLLT</sequence>
<evidence type="ECO:0000259" key="4">
    <source>
        <dbReference type="Pfam" id="PF24097"/>
    </source>
</evidence>
<keyword evidence="2" id="KW-0472">Membrane</keyword>
<feature type="domain" description="Nucleoporin POM152 Ig-like" evidence="5">
    <location>
        <begin position="1159"/>
        <end position="1244"/>
    </location>
</feature>
<evidence type="ECO:0008006" key="10">
    <source>
        <dbReference type="Google" id="ProtNLM"/>
    </source>
</evidence>
<dbReference type="AlphaFoldDB" id="A0A2V1DHP5"/>
<feature type="domain" description="Nucleoporin POM152 immunoglobulin-like" evidence="3">
    <location>
        <begin position="561"/>
        <end position="662"/>
    </location>
</feature>
<keyword evidence="9" id="KW-1185">Reference proteome</keyword>
<dbReference type="InterPro" id="IPR056540">
    <property type="entry name" value="TMD_POM152"/>
</dbReference>
<dbReference type="InterPro" id="IPR056542">
    <property type="entry name" value="Ig-like_POM152_1st"/>
</dbReference>
<evidence type="ECO:0000313" key="8">
    <source>
        <dbReference type="EMBL" id="PVH97706.1"/>
    </source>
</evidence>
<evidence type="ECO:0000259" key="7">
    <source>
        <dbReference type="Pfam" id="PF24527"/>
    </source>
</evidence>
<feature type="domain" description="Nucleoporin POM152 immunoglobulin-like" evidence="3">
    <location>
        <begin position="874"/>
        <end position="967"/>
    </location>
</feature>
<feature type="domain" description="Nucleoporin POM152 first Ig-like" evidence="6">
    <location>
        <begin position="201"/>
        <end position="310"/>
    </location>
</feature>
<name>A0A2V1DHP5_9PLEO</name>
<feature type="domain" description="Nucleoporin POM152 Ig-like" evidence="5">
    <location>
        <begin position="453"/>
        <end position="557"/>
    </location>
</feature>
<dbReference type="EMBL" id="KZ805430">
    <property type="protein sequence ID" value="PVH97706.1"/>
    <property type="molecule type" value="Genomic_DNA"/>
</dbReference>
<evidence type="ECO:0000313" key="9">
    <source>
        <dbReference type="Proteomes" id="UP000244855"/>
    </source>
</evidence>
<evidence type="ECO:0000256" key="2">
    <source>
        <dbReference type="SAM" id="Phobius"/>
    </source>
</evidence>
<dbReference type="STRING" id="97972.A0A2V1DHP5"/>
<feature type="region of interest" description="Disordered" evidence="1">
    <location>
        <begin position="1"/>
        <end position="57"/>
    </location>
</feature>
<organism evidence="8 9">
    <name type="scientific">Periconia macrospinosa</name>
    <dbReference type="NCBI Taxonomy" id="97972"/>
    <lineage>
        <taxon>Eukaryota</taxon>
        <taxon>Fungi</taxon>
        <taxon>Dikarya</taxon>
        <taxon>Ascomycota</taxon>
        <taxon>Pezizomycotina</taxon>
        <taxon>Dothideomycetes</taxon>
        <taxon>Pleosporomycetidae</taxon>
        <taxon>Pleosporales</taxon>
        <taxon>Massarineae</taxon>
        <taxon>Periconiaceae</taxon>
        <taxon>Periconia</taxon>
    </lineage>
</organism>
<feature type="domain" description="Nucleoporin POM152 immunoglobulin-like" evidence="3">
    <location>
        <begin position="665"/>
        <end position="750"/>
    </location>
</feature>
<evidence type="ECO:0000259" key="6">
    <source>
        <dbReference type="Pfam" id="PF24519"/>
    </source>
</evidence>
<dbReference type="GO" id="GO:0070762">
    <property type="term" value="C:nuclear pore transmembrane ring"/>
    <property type="evidence" value="ECO:0007669"/>
    <property type="project" value="TreeGrafter"/>
</dbReference>
<dbReference type="GO" id="GO:0017056">
    <property type="term" value="F:structural constituent of nuclear pore"/>
    <property type="evidence" value="ECO:0007669"/>
    <property type="project" value="InterPro"/>
</dbReference>
<keyword evidence="2" id="KW-1133">Transmembrane helix</keyword>
<dbReference type="Pfam" id="PF24519">
    <property type="entry name" value="Ig-like_Pom152_1"/>
    <property type="match status" value="1"/>
</dbReference>
<dbReference type="Pfam" id="PF24312">
    <property type="entry name" value="Ig-like_POM152"/>
    <property type="match status" value="3"/>
</dbReference>
<dbReference type="OrthoDB" id="5529162at2759"/>
<feature type="domain" description="Nucleoporin POM152 ninth Ig-like" evidence="7">
    <location>
        <begin position="1076"/>
        <end position="1153"/>
    </location>
</feature>
<feature type="domain" description="Nucleoporin POM152 Ig-like" evidence="5">
    <location>
        <begin position="760"/>
        <end position="845"/>
    </location>
</feature>
<dbReference type="PANTHER" id="PTHR28206">
    <property type="entry name" value="NUCLEOPORIN POM152"/>
    <property type="match status" value="1"/>
</dbReference>
<dbReference type="InterPro" id="IPR037701">
    <property type="entry name" value="Pom152"/>
</dbReference>
<dbReference type="GO" id="GO:0006999">
    <property type="term" value="P:nuclear pore organization"/>
    <property type="evidence" value="ECO:0007669"/>
    <property type="project" value="TreeGrafter"/>
</dbReference>
<dbReference type="InterPro" id="IPR056544">
    <property type="entry name" value="Ig_POM152"/>
</dbReference>
<dbReference type="InterPro" id="IPR056541">
    <property type="entry name" value="Ig-like_POM152"/>
</dbReference>
<keyword evidence="2" id="KW-0812">Transmembrane</keyword>
<dbReference type="PANTHER" id="PTHR28206:SF1">
    <property type="entry name" value="NUCLEOPORIN POM152"/>
    <property type="match status" value="1"/>
</dbReference>
<dbReference type="Proteomes" id="UP000244855">
    <property type="component" value="Unassembled WGS sequence"/>
</dbReference>
<evidence type="ECO:0000259" key="3">
    <source>
        <dbReference type="Pfam" id="PF23664"/>
    </source>
</evidence>
<dbReference type="InterPro" id="IPR056543">
    <property type="entry name" value="Ig-like_POM152_9th"/>
</dbReference>
<proteinExistence type="predicted"/>
<dbReference type="Pfam" id="PF23664">
    <property type="entry name" value="Ig_Pom152"/>
    <property type="match status" value="3"/>
</dbReference>
<accession>A0A2V1DHP5</accession>
<evidence type="ECO:0000259" key="5">
    <source>
        <dbReference type="Pfam" id="PF24312"/>
    </source>
</evidence>
<feature type="compositionally biased region" description="Low complexity" evidence="1">
    <location>
        <begin position="22"/>
        <end position="40"/>
    </location>
</feature>
<reference evidence="8 9" key="1">
    <citation type="journal article" date="2018" name="Sci. Rep.">
        <title>Comparative genomics provides insights into the lifestyle and reveals functional heterogeneity of dark septate endophytic fungi.</title>
        <authorList>
            <person name="Knapp D.G."/>
            <person name="Nemeth J.B."/>
            <person name="Barry K."/>
            <person name="Hainaut M."/>
            <person name="Henrissat B."/>
            <person name="Johnson J."/>
            <person name="Kuo A."/>
            <person name="Lim J.H.P."/>
            <person name="Lipzen A."/>
            <person name="Nolan M."/>
            <person name="Ohm R.A."/>
            <person name="Tamas L."/>
            <person name="Grigoriev I.V."/>
            <person name="Spatafora J.W."/>
            <person name="Nagy L.G."/>
            <person name="Kovacs G.M."/>
        </authorList>
    </citation>
    <scope>NUCLEOTIDE SEQUENCE [LARGE SCALE GENOMIC DNA]</scope>
    <source>
        <strain evidence="8 9">DSE2036</strain>
    </source>
</reference>
<dbReference type="GO" id="GO:0006606">
    <property type="term" value="P:protein import into nucleus"/>
    <property type="evidence" value="ECO:0007669"/>
    <property type="project" value="TreeGrafter"/>
</dbReference>
<evidence type="ECO:0000256" key="1">
    <source>
        <dbReference type="SAM" id="MobiDB-lite"/>
    </source>
</evidence>
<gene>
    <name evidence="8" type="ORF">DM02DRAFT_673934</name>
</gene>
<feature type="domain" description="Nucleoporin POM152 N-terminal transmembrane" evidence="4">
    <location>
        <begin position="68"/>
        <end position="150"/>
    </location>
</feature>
<dbReference type="Pfam" id="PF24097">
    <property type="entry name" value="TMD_POM152"/>
    <property type="match status" value="1"/>
</dbReference>
<dbReference type="Pfam" id="PF24527">
    <property type="entry name" value="Ig-like_Pom152_9"/>
    <property type="match status" value="1"/>
</dbReference>